<reference evidence="1" key="2">
    <citation type="submission" date="2023-04" db="EMBL/GenBank/DDBJ databases">
        <authorList>
            <person name="Bruccoleri R.E."/>
            <person name="Oakeley E.J."/>
            <person name="Faust A.-M."/>
            <person name="Dessus-Babus S."/>
            <person name="Altorfer M."/>
            <person name="Burckhardt D."/>
            <person name="Oertli M."/>
            <person name="Naumann U."/>
            <person name="Petersen F."/>
            <person name="Wong J."/>
        </authorList>
    </citation>
    <scope>NUCLEOTIDE SEQUENCE</scope>
    <source>
        <strain evidence="1">GSM-AAB239-AS_SAM_17_03QT</strain>
        <tissue evidence="1">Leaf</tissue>
    </source>
</reference>
<protein>
    <submittedName>
        <fullName evidence="1">Uncharacterized protein</fullName>
    </submittedName>
</protein>
<keyword evidence="2" id="KW-1185">Reference proteome</keyword>
<evidence type="ECO:0000313" key="1">
    <source>
        <dbReference type="EMBL" id="KAJ6841150.1"/>
    </source>
</evidence>
<sequence>MMREFVSSSRTCPTAMVFCLGSCVGKDCRWDRHCQTLLSIILILIWL</sequence>
<dbReference type="Proteomes" id="UP001140949">
    <property type="component" value="Unassembled WGS sequence"/>
</dbReference>
<dbReference type="AlphaFoldDB" id="A0AAX6HJ98"/>
<proteinExistence type="predicted"/>
<evidence type="ECO:0000313" key="2">
    <source>
        <dbReference type="Proteomes" id="UP001140949"/>
    </source>
</evidence>
<name>A0AAX6HJ98_IRIPA</name>
<accession>A0AAX6HJ98</accession>
<reference evidence="1" key="1">
    <citation type="journal article" date="2023" name="GigaByte">
        <title>Genome assembly of the bearded iris, Iris pallida Lam.</title>
        <authorList>
            <person name="Bruccoleri R.E."/>
            <person name="Oakeley E.J."/>
            <person name="Faust A.M.E."/>
            <person name="Altorfer M."/>
            <person name="Dessus-Babus S."/>
            <person name="Burckhardt D."/>
            <person name="Oertli M."/>
            <person name="Naumann U."/>
            <person name="Petersen F."/>
            <person name="Wong J."/>
        </authorList>
    </citation>
    <scope>NUCLEOTIDE SEQUENCE</scope>
    <source>
        <strain evidence="1">GSM-AAB239-AS_SAM_17_03QT</strain>
    </source>
</reference>
<comment type="caution">
    <text evidence="1">The sequence shown here is derived from an EMBL/GenBank/DDBJ whole genome shotgun (WGS) entry which is preliminary data.</text>
</comment>
<organism evidence="1 2">
    <name type="scientific">Iris pallida</name>
    <name type="common">Sweet iris</name>
    <dbReference type="NCBI Taxonomy" id="29817"/>
    <lineage>
        <taxon>Eukaryota</taxon>
        <taxon>Viridiplantae</taxon>
        <taxon>Streptophyta</taxon>
        <taxon>Embryophyta</taxon>
        <taxon>Tracheophyta</taxon>
        <taxon>Spermatophyta</taxon>
        <taxon>Magnoliopsida</taxon>
        <taxon>Liliopsida</taxon>
        <taxon>Asparagales</taxon>
        <taxon>Iridaceae</taxon>
        <taxon>Iridoideae</taxon>
        <taxon>Irideae</taxon>
        <taxon>Iris</taxon>
    </lineage>
</organism>
<dbReference type="EMBL" id="JANAVB010008800">
    <property type="protein sequence ID" value="KAJ6841150.1"/>
    <property type="molecule type" value="Genomic_DNA"/>
</dbReference>
<gene>
    <name evidence="1" type="ORF">M6B38_307560</name>
</gene>